<evidence type="ECO:0000256" key="1">
    <source>
        <dbReference type="SAM" id="SignalP"/>
    </source>
</evidence>
<keyword evidence="1" id="KW-0732">Signal</keyword>
<dbReference type="InterPro" id="IPR011659">
    <property type="entry name" value="WD40"/>
</dbReference>
<dbReference type="RefSeq" id="WP_406697692.1">
    <property type="nucleotide sequence ID" value="NZ_CP155447.1"/>
</dbReference>
<gene>
    <name evidence="2" type="ORF">V5E97_02400</name>
</gene>
<dbReference type="EMBL" id="CP155447">
    <property type="protein sequence ID" value="XBH04890.1"/>
    <property type="molecule type" value="Genomic_DNA"/>
</dbReference>
<protein>
    <submittedName>
        <fullName evidence="2">Uncharacterized protein</fullName>
    </submittedName>
</protein>
<dbReference type="InterPro" id="IPR011042">
    <property type="entry name" value="6-blade_b-propeller_TolB-like"/>
</dbReference>
<dbReference type="Gene3D" id="2.120.10.30">
    <property type="entry name" value="TolB, C-terminal domain"/>
    <property type="match status" value="1"/>
</dbReference>
<proteinExistence type="predicted"/>
<reference evidence="2" key="1">
    <citation type="submission" date="2024-05" db="EMBL/GenBank/DDBJ databases">
        <title>Planctomycetes of the genus Singulisphaera possess chitinolytic capabilities.</title>
        <authorList>
            <person name="Ivanova A."/>
        </authorList>
    </citation>
    <scope>NUCLEOTIDE SEQUENCE</scope>
    <source>
        <strain evidence="2">Ch08T</strain>
    </source>
</reference>
<name>A0AAU7CIA0_9BACT</name>
<feature type="chain" id="PRO_5043414226" evidence="1">
    <location>
        <begin position="20"/>
        <end position="359"/>
    </location>
</feature>
<evidence type="ECO:0000313" key="2">
    <source>
        <dbReference type="EMBL" id="XBH04890.1"/>
    </source>
</evidence>
<organism evidence="2">
    <name type="scientific">Singulisphaera sp. Ch08</name>
    <dbReference type="NCBI Taxonomy" id="3120278"/>
    <lineage>
        <taxon>Bacteria</taxon>
        <taxon>Pseudomonadati</taxon>
        <taxon>Planctomycetota</taxon>
        <taxon>Planctomycetia</taxon>
        <taxon>Isosphaerales</taxon>
        <taxon>Isosphaeraceae</taxon>
        <taxon>Singulisphaera</taxon>
    </lineage>
</organism>
<dbReference type="AlphaFoldDB" id="A0AAU7CIA0"/>
<feature type="signal peptide" evidence="1">
    <location>
        <begin position="1"/>
        <end position="19"/>
    </location>
</feature>
<accession>A0AAU7CIA0</accession>
<dbReference type="Pfam" id="PF07676">
    <property type="entry name" value="PD40"/>
    <property type="match status" value="1"/>
</dbReference>
<sequence length="359" mass="39015">MRRSLCILLVGLAANVSQAGIMYYDQGPILPGGNIQAVTDTGQAPTRLVIGRSEFGVDSMISLQMTRFNHSGSNGQALLVCHAASGDNNLHLVYRPAANAGILSRPVTALPYGVNLATSRIGQDDSFFSLTYRDYRDRANGQYSIWRLNVSVDQALAPNYAPPTSFGDPRLQLIVDSPSGGDPQLVQGHGHTWSPDGTRIAYNHMWRNVDGTYLSSLRVKSVVSGVPGDPSSDMDVRLYDRPGGNQYYEWSPVSDQILNQFSDGPGIQAFYADRPGVRTVILTMRTTETKTQVVEERALQPRWRPDGLKIGVIYTKFTTTKKTGAVTGVKFPGVISPSGWPVTTLGSFQGGDHPLGWAP</sequence>